<dbReference type="GO" id="GO:0005829">
    <property type="term" value="C:cytosol"/>
    <property type="evidence" value="ECO:0007669"/>
    <property type="project" value="TreeGrafter"/>
</dbReference>
<evidence type="ECO:0000259" key="1">
    <source>
        <dbReference type="PROSITE" id="PS51462"/>
    </source>
</evidence>
<sequence length="175" mass="20363">MEVIDSNVNLENQQASLASMFDKSMRPKVGLGVMILNENDEVLVSQRKTPGQAGDGLWCFPGGHLEFGESFQECAHREVEEEAAATLNFESIKYLTTVNAFDRPTGYHYIVIYMFTKVLKDQHEFKNMEPNKQTDWQWIKWNEFVKFENLFQPYKFFFKQGFNDLANIKRAVSDL</sequence>
<dbReference type="InParanoid" id="A0A078AR90"/>
<dbReference type="Pfam" id="PF00293">
    <property type="entry name" value="NUDIX"/>
    <property type="match status" value="1"/>
</dbReference>
<organism evidence="2 3">
    <name type="scientific">Stylonychia lemnae</name>
    <name type="common">Ciliate</name>
    <dbReference type="NCBI Taxonomy" id="5949"/>
    <lineage>
        <taxon>Eukaryota</taxon>
        <taxon>Sar</taxon>
        <taxon>Alveolata</taxon>
        <taxon>Ciliophora</taxon>
        <taxon>Intramacronucleata</taxon>
        <taxon>Spirotrichea</taxon>
        <taxon>Stichotrichia</taxon>
        <taxon>Sporadotrichida</taxon>
        <taxon>Oxytrichidae</taxon>
        <taxon>Stylonychinae</taxon>
        <taxon>Stylonychia</taxon>
    </lineage>
</organism>
<gene>
    <name evidence="2" type="primary">Contig16638.g17723</name>
    <name evidence="2" type="ORF">STYLEM_12811</name>
</gene>
<dbReference type="Gene3D" id="3.90.79.10">
    <property type="entry name" value="Nucleoside Triphosphate Pyrophosphohydrolase"/>
    <property type="match status" value="1"/>
</dbReference>
<dbReference type="AlphaFoldDB" id="A0A078AR90"/>
<dbReference type="FunFam" id="3.90.79.10:FF:000060">
    <property type="entry name" value="Nudix hydrolase 1"/>
    <property type="match status" value="1"/>
</dbReference>
<name>A0A078AR90_STYLE</name>
<evidence type="ECO:0000313" key="3">
    <source>
        <dbReference type="Proteomes" id="UP000039865"/>
    </source>
</evidence>
<dbReference type="InterPro" id="IPR000086">
    <property type="entry name" value="NUDIX_hydrolase_dom"/>
</dbReference>
<dbReference type="OrthoDB" id="311375at2759"/>
<dbReference type="Proteomes" id="UP000039865">
    <property type="component" value="Unassembled WGS sequence"/>
</dbReference>
<dbReference type="SUPFAM" id="SSF55811">
    <property type="entry name" value="Nudix"/>
    <property type="match status" value="1"/>
</dbReference>
<dbReference type="EMBL" id="CCKQ01012153">
    <property type="protein sequence ID" value="CDW83762.1"/>
    <property type="molecule type" value="Genomic_DNA"/>
</dbReference>
<proteinExistence type="predicted"/>
<protein>
    <submittedName>
        <fullName evidence="2">Probable 8-oxo-dgtp diphosphatase nudt15</fullName>
    </submittedName>
</protein>
<reference evidence="2 3" key="1">
    <citation type="submission" date="2014-06" db="EMBL/GenBank/DDBJ databases">
        <authorList>
            <person name="Swart Estienne"/>
        </authorList>
    </citation>
    <scope>NUCLEOTIDE SEQUENCE [LARGE SCALE GENOMIC DNA]</scope>
    <source>
        <strain evidence="2 3">130c</strain>
    </source>
</reference>
<keyword evidence="3" id="KW-1185">Reference proteome</keyword>
<dbReference type="OMA" id="HFEASRN"/>
<dbReference type="CDD" id="cd04678">
    <property type="entry name" value="NUDIX_MTH2_Nudt15"/>
    <property type="match status" value="1"/>
</dbReference>
<dbReference type="PANTHER" id="PTHR16099">
    <property type="entry name" value="8-OXO-DGTP DIPHOSPHATES NUDT15"/>
    <property type="match status" value="1"/>
</dbReference>
<dbReference type="InterPro" id="IPR015797">
    <property type="entry name" value="NUDIX_hydrolase-like_dom_sf"/>
</dbReference>
<dbReference type="GO" id="GO:0006203">
    <property type="term" value="P:dGTP catabolic process"/>
    <property type="evidence" value="ECO:0007669"/>
    <property type="project" value="TreeGrafter"/>
</dbReference>
<evidence type="ECO:0000313" key="2">
    <source>
        <dbReference type="EMBL" id="CDW83762.1"/>
    </source>
</evidence>
<feature type="domain" description="Nudix hydrolase" evidence="1">
    <location>
        <begin position="26"/>
        <end position="164"/>
    </location>
</feature>
<accession>A0A078AR90</accession>
<dbReference type="PANTHER" id="PTHR16099:SF5">
    <property type="entry name" value="NUCLEOTIDE TRIPHOSPHATE DIPHOSPHATASE NUDT15"/>
    <property type="match status" value="1"/>
</dbReference>
<dbReference type="GO" id="GO:0035539">
    <property type="term" value="F:8-oxo-7,8-dihydrodeoxyguanosine triphosphate pyrophosphatase activity"/>
    <property type="evidence" value="ECO:0007669"/>
    <property type="project" value="TreeGrafter"/>
</dbReference>
<dbReference type="PROSITE" id="PS51462">
    <property type="entry name" value="NUDIX"/>
    <property type="match status" value="1"/>
</dbReference>